<dbReference type="GO" id="GO:0042744">
    <property type="term" value="P:hydrogen peroxide catabolic process"/>
    <property type="evidence" value="ECO:0007669"/>
    <property type="project" value="TreeGrafter"/>
</dbReference>
<dbReference type="Proteomes" id="UP000250140">
    <property type="component" value="Unassembled WGS sequence"/>
</dbReference>
<evidence type="ECO:0000256" key="3">
    <source>
        <dbReference type="ARBA" id="ARBA00022617"/>
    </source>
</evidence>
<keyword evidence="3 9" id="KW-0349">Heme</keyword>
<evidence type="ECO:0000256" key="2">
    <source>
        <dbReference type="ARBA" id="ARBA00022559"/>
    </source>
</evidence>
<dbReference type="InterPro" id="IPR010255">
    <property type="entry name" value="Haem_peroxidase_sf"/>
</dbReference>
<dbReference type="GO" id="GO:0004601">
    <property type="term" value="F:peroxidase activity"/>
    <property type="evidence" value="ECO:0007669"/>
    <property type="project" value="UniProtKB-KW"/>
</dbReference>
<keyword evidence="15" id="KW-1185">Reference proteome</keyword>
<evidence type="ECO:0000256" key="4">
    <source>
        <dbReference type="ARBA" id="ARBA00022723"/>
    </source>
</evidence>
<keyword evidence="2 12" id="KW-0575">Peroxidase</keyword>
<keyword evidence="11" id="KW-1015">Disulfide bond</keyword>
<dbReference type="EMBL" id="KV750682">
    <property type="protein sequence ID" value="OCL03786.1"/>
    <property type="molecule type" value="Genomic_DNA"/>
</dbReference>
<name>A0A8E2ES23_9PEZI</name>
<feature type="binding site" description="axial binding residue" evidence="9">
    <location>
        <position position="258"/>
    </location>
    <ligand>
        <name>heme b</name>
        <dbReference type="ChEBI" id="CHEBI:60344"/>
    </ligand>
    <ligandPart>
        <name>Fe</name>
        <dbReference type="ChEBI" id="CHEBI:18248"/>
    </ligandPart>
</feature>
<feature type="binding site" evidence="9">
    <location>
        <position position="276"/>
    </location>
    <ligand>
        <name>Ca(2+)</name>
        <dbReference type="ChEBI" id="CHEBI:29108"/>
        <label>2</label>
    </ligand>
</feature>
<dbReference type="PANTHER" id="PTHR31356:SF66">
    <property type="entry name" value="CATALASE-PEROXIDASE"/>
    <property type="match status" value="1"/>
</dbReference>
<dbReference type="SUPFAM" id="SSF48113">
    <property type="entry name" value="Heme-dependent peroxidases"/>
    <property type="match status" value="1"/>
</dbReference>
<dbReference type="GO" id="GO:0046872">
    <property type="term" value="F:metal ion binding"/>
    <property type="evidence" value="ECO:0007669"/>
    <property type="project" value="UniProtKB-UniRule"/>
</dbReference>
<feature type="binding site" evidence="9">
    <location>
        <position position="259"/>
    </location>
    <ligand>
        <name>Ca(2+)</name>
        <dbReference type="ChEBI" id="CHEBI:29108"/>
        <label>2</label>
    </ligand>
</feature>
<accession>A0A8E2ES23</accession>
<feature type="binding site" evidence="9">
    <location>
        <position position="133"/>
    </location>
    <ligand>
        <name>Ca(2+)</name>
        <dbReference type="ChEBI" id="CHEBI:29108"/>
        <label>1</label>
    </ligand>
</feature>
<feature type="site" description="Transition state stabilizer" evidence="10">
    <location>
        <position position="128"/>
    </location>
</feature>
<dbReference type="Gene3D" id="1.10.520.10">
    <property type="match status" value="1"/>
</dbReference>
<comment type="similarity">
    <text evidence="1 12">Belongs to the peroxidase family. Ligninase subfamily.</text>
</comment>
<dbReference type="Gene3D" id="1.10.420.10">
    <property type="entry name" value="Peroxidase, domain 2"/>
    <property type="match status" value="1"/>
</dbReference>
<sequence length="377" mass="40235">MKSTSLVLSCWLATSLGFAHGWPAMGNTAQDLTRRLAQDTNNDGDTRPVLIGDLKNGITTPVGQSIANILLRTESAQSSVAGYTPPRLGSADCKADTCCIWSYIASSLAIAFKGPSGRCNKYARAAIRLGFHDAGAWALSKAAAGQDFGGADGSIALSSSEINRPENNGLQEIIGLARKWQKTFGVGMADLIQFAAIHAVVTCPLGPRIRIFVGRKDSKTPAPDGLLPGVNDSADTLINLFNDKTIPPHDLAALVGAHTSSQQFFVDTSKSGAPQDGTPGVWDTLFYNQTMGTGPLPKRVFRFASDVVLSQDPRTRPEWIQFSRAGGQSHWNEDYATAYTRLSLLGVNNINNLAECTKVMPAAQPTFPGALDLLIDE</sequence>
<evidence type="ECO:0000256" key="6">
    <source>
        <dbReference type="ARBA" id="ARBA00023004"/>
    </source>
</evidence>
<evidence type="ECO:0000256" key="11">
    <source>
        <dbReference type="PIRSR" id="PIRSR601621-4"/>
    </source>
</evidence>
<evidence type="ECO:0000313" key="14">
    <source>
        <dbReference type="EMBL" id="OCL03786.1"/>
    </source>
</evidence>
<dbReference type="PROSITE" id="PS00436">
    <property type="entry name" value="PEROXIDASE_2"/>
    <property type="match status" value="1"/>
</dbReference>
<feature type="binding site" evidence="9">
    <location>
        <position position="152"/>
    </location>
    <ligand>
        <name>Ca(2+)</name>
        <dbReference type="ChEBI" id="CHEBI:29108"/>
        <label>1</label>
    </ligand>
</feature>
<organism evidence="14 15">
    <name type="scientific">Glonium stellatum</name>
    <dbReference type="NCBI Taxonomy" id="574774"/>
    <lineage>
        <taxon>Eukaryota</taxon>
        <taxon>Fungi</taxon>
        <taxon>Dikarya</taxon>
        <taxon>Ascomycota</taxon>
        <taxon>Pezizomycotina</taxon>
        <taxon>Dothideomycetes</taxon>
        <taxon>Pleosporomycetidae</taxon>
        <taxon>Gloniales</taxon>
        <taxon>Gloniaceae</taxon>
        <taxon>Glonium</taxon>
    </lineage>
</organism>
<proteinExistence type="inferred from homology"/>
<keyword evidence="9 12" id="KW-0106">Calcium</keyword>
<dbReference type="PANTHER" id="PTHR31356">
    <property type="entry name" value="THYLAKOID LUMENAL 29 KDA PROTEIN, CHLOROPLASTIC-RELATED"/>
    <property type="match status" value="1"/>
</dbReference>
<feature type="disulfide bond" evidence="11">
    <location>
        <begin position="98"/>
        <end position="356"/>
    </location>
</feature>
<evidence type="ECO:0000313" key="15">
    <source>
        <dbReference type="Proteomes" id="UP000250140"/>
    </source>
</evidence>
<dbReference type="FunFam" id="1.10.520.10:FF:000021">
    <property type="entry name" value="Peroxidase"/>
    <property type="match status" value="1"/>
</dbReference>
<keyword evidence="5 12" id="KW-0560">Oxidoreductase</keyword>
<dbReference type="GO" id="GO:0000302">
    <property type="term" value="P:response to reactive oxygen species"/>
    <property type="evidence" value="ECO:0007669"/>
    <property type="project" value="TreeGrafter"/>
</dbReference>
<evidence type="ECO:0000259" key="13">
    <source>
        <dbReference type="PROSITE" id="PS50873"/>
    </source>
</evidence>
<feature type="signal peptide" evidence="12">
    <location>
        <begin position="1"/>
        <end position="21"/>
    </location>
</feature>
<dbReference type="GO" id="GO:0020037">
    <property type="term" value="F:heme binding"/>
    <property type="evidence" value="ECO:0007669"/>
    <property type="project" value="UniProtKB-UniRule"/>
</dbReference>
<dbReference type="InterPro" id="IPR019794">
    <property type="entry name" value="Peroxidases_AS"/>
</dbReference>
<evidence type="ECO:0000256" key="8">
    <source>
        <dbReference type="PIRSR" id="PIRSR601621-1"/>
    </source>
</evidence>
<keyword evidence="6 9" id="KW-0408">Iron</keyword>
<evidence type="ECO:0000256" key="9">
    <source>
        <dbReference type="PIRSR" id="PIRSR601621-2"/>
    </source>
</evidence>
<evidence type="ECO:0000256" key="5">
    <source>
        <dbReference type="ARBA" id="ARBA00023002"/>
    </source>
</evidence>
<feature type="disulfide bond" evidence="11">
    <location>
        <begin position="119"/>
        <end position="203"/>
    </location>
</feature>
<dbReference type="OrthoDB" id="2113341at2759"/>
<comment type="cofactor">
    <cofactor evidence="9 12">
        <name>Ca(2+)</name>
        <dbReference type="ChEBI" id="CHEBI:29108"/>
    </cofactor>
    <text evidence="9 12">Binds 2 calcium ions per subunit.</text>
</comment>
<feature type="chain" id="PRO_5034614437" description="Peroxidase" evidence="12">
    <location>
        <begin position="22"/>
        <end position="377"/>
    </location>
</feature>
<protein>
    <recommendedName>
        <fullName evidence="12">Peroxidase</fullName>
        <ecNumber evidence="12">1.11.1.-</ecNumber>
    </recommendedName>
</protein>
<dbReference type="AlphaFoldDB" id="A0A8E2ES23"/>
<feature type="active site" description="Proton acceptor" evidence="8">
    <location>
        <position position="132"/>
    </location>
</feature>
<dbReference type="GO" id="GO:0034599">
    <property type="term" value="P:cellular response to oxidative stress"/>
    <property type="evidence" value="ECO:0007669"/>
    <property type="project" value="InterPro"/>
</dbReference>
<comment type="cofactor">
    <cofactor evidence="9">
        <name>heme b</name>
        <dbReference type="ChEBI" id="CHEBI:60344"/>
    </cofactor>
    <text evidence="9">Binds 1 heme b (iron(II)-protoporphyrin IX) group per subunit.</text>
</comment>
<feature type="binding site" evidence="9">
    <location>
        <position position="283"/>
    </location>
    <ligand>
        <name>Ca(2+)</name>
        <dbReference type="ChEBI" id="CHEBI:29108"/>
        <label>2</label>
    </ligand>
</feature>
<dbReference type="PROSITE" id="PS50873">
    <property type="entry name" value="PEROXIDASE_4"/>
    <property type="match status" value="1"/>
</dbReference>
<dbReference type="InterPro" id="IPR001621">
    <property type="entry name" value="Ligninase"/>
</dbReference>
<dbReference type="InterPro" id="IPR044831">
    <property type="entry name" value="Ccp1-like"/>
</dbReference>
<keyword evidence="4 9" id="KW-0479">Metal-binding</keyword>
<dbReference type="Pfam" id="PF00141">
    <property type="entry name" value="peroxidase"/>
    <property type="match status" value="1"/>
</dbReference>
<keyword evidence="12" id="KW-0732">Signal</keyword>
<reference evidence="14 15" key="1">
    <citation type="journal article" date="2016" name="Nat. Commun.">
        <title>Ectomycorrhizal ecology is imprinted in the genome of the dominant symbiotic fungus Cenococcum geophilum.</title>
        <authorList>
            <consortium name="DOE Joint Genome Institute"/>
            <person name="Peter M."/>
            <person name="Kohler A."/>
            <person name="Ohm R.A."/>
            <person name="Kuo A."/>
            <person name="Krutzmann J."/>
            <person name="Morin E."/>
            <person name="Arend M."/>
            <person name="Barry K.W."/>
            <person name="Binder M."/>
            <person name="Choi C."/>
            <person name="Clum A."/>
            <person name="Copeland A."/>
            <person name="Grisel N."/>
            <person name="Haridas S."/>
            <person name="Kipfer T."/>
            <person name="LaButti K."/>
            <person name="Lindquist E."/>
            <person name="Lipzen A."/>
            <person name="Maire R."/>
            <person name="Meier B."/>
            <person name="Mihaltcheva S."/>
            <person name="Molinier V."/>
            <person name="Murat C."/>
            <person name="Poggeler S."/>
            <person name="Quandt C.A."/>
            <person name="Sperisen C."/>
            <person name="Tritt A."/>
            <person name="Tisserant E."/>
            <person name="Crous P.W."/>
            <person name="Henrissat B."/>
            <person name="Nehls U."/>
            <person name="Egli S."/>
            <person name="Spatafora J.W."/>
            <person name="Grigoriev I.V."/>
            <person name="Martin F.M."/>
        </authorList>
    </citation>
    <scope>NUCLEOTIDE SEQUENCE [LARGE SCALE GENOMIC DNA]</scope>
    <source>
        <strain evidence="14 15">CBS 207.34</strain>
    </source>
</reference>
<dbReference type="PRINTS" id="PR00458">
    <property type="entry name" value="PEROXIDASE"/>
</dbReference>
<feature type="domain" description="Plant heme peroxidase family profile" evidence="13">
    <location>
        <begin position="49"/>
        <end position="259"/>
    </location>
</feature>
<dbReference type="EC" id="1.11.1.-" evidence="12"/>
<gene>
    <name evidence="14" type="ORF">AOQ84DRAFT_138398</name>
</gene>
<dbReference type="InterPro" id="IPR002016">
    <property type="entry name" value="Haem_peroxidase"/>
</dbReference>
<evidence type="ECO:0000256" key="7">
    <source>
        <dbReference type="ARBA" id="ARBA00023180"/>
    </source>
</evidence>
<keyword evidence="7" id="KW-0325">Glycoprotein</keyword>
<evidence type="ECO:0000256" key="10">
    <source>
        <dbReference type="PIRSR" id="PIRSR601621-3"/>
    </source>
</evidence>
<feature type="binding site" evidence="9">
    <location>
        <position position="278"/>
    </location>
    <ligand>
        <name>Ca(2+)</name>
        <dbReference type="ChEBI" id="CHEBI:29108"/>
        <label>2</label>
    </ligand>
</feature>
<feature type="binding site" evidence="9">
    <location>
        <position position="154"/>
    </location>
    <ligand>
        <name>Ca(2+)</name>
        <dbReference type="ChEBI" id="CHEBI:29108"/>
        <label>1</label>
    </ligand>
</feature>
<dbReference type="PRINTS" id="PR00462">
    <property type="entry name" value="LIGNINASE"/>
</dbReference>
<evidence type="ECO:0000256" key="1">
    <source>
        <dbReference type="ARBA" id="ARBA00006089"/>
    </source>
</evidence>
<evidence type="ECO:0000256" key="12">
    <source>
        <dbReference type="RuleBase" id="RU363051"/>
    </source>
</evidence>